<dbReference type="Proteomes" id="UP001164776">
    <property type="component" value="Unassembled WGS sequence"/>
</dbReference>
<comment type="caution">
    <text evidence="1">The sequence shown here is derived from an EMBL/GenBank/DDBJ whole genome shotgun (WGS) entry which is preliminary data.</text>
</comment>
<dbReference type="EMBL" id="MU629493">
    <property type="protein sequence ID" value="KAJ1256663.1"/>
    <property type="molecule type" value="Genomic_DNA"/>
</dbReference>
<organism evidence="1 2">
    <name type="scientific">Paspalum vaginatum</name>
    <name type="common">seashore paspalum</name>
    <dbReference type="NCBI Taxonomy" id="158149"/>
    <lineage>
        <taxon>Eukaryota</taxon>
        <taxon>Viridiplantae</taxon>
        <taxon>Streptophyta</taxon>
        <taxon>Embryophyta</taxon>
        <taxon>Tracheophyta</taxon>
        <taxon>Spermatophyta</taxon>
        <taxon>Magnoliopsida</taxon>
        <taxon>Liliopsida</taxon>
        <taxon>Poales</taxon>
        <taxon>Poaceae</taxon>
        <taxon>PACMAD clade</taxon>
        <taxon>Panicoideae</taxon>
        <taxon>Andropogonodae</taxon>
        <taxon>Paspaleae</taxon>
        <taxon>Paspalinae</taxon>
        <taxon>Paspalum</taxon>
    </lineage>
</organism>
<name>A0A9W7XAY3_9POAL</name>
<reference evidence="1 2" key="1">
    <citation type="submission" date="2022-10" db="EMBL/GenBank/DDBJ databases">
        <title>WGS assembly of Paspalum vaginatum 540-79.</title>
        <authorList>
            <person name="Sun G."/>
            <person name="Wase N."/>
            <person name="Shu S."/>
            <person name="Jenkins J."/>
            <person name="Zhou B."/>
            <person name="Torres-Rodriguez J."/>
            <person name="Chen C."/>
            <person name="Sandor L."/>
            <person name="Plott C."/>
            <person name="Yoshinga Y."/>
            <person name="Daum C."/>
            <person name="Qi P."/>
            <person name="Barry K."/>
            <person name="Lipzen A."/>
            <person name="Berry L."/>
            <person name="Pedersen C."/>
            <person name="Gottilla T."/>
            <person name="Foltz A."/>
            <person name="Yu H."/>
            <person name="O'Malley R."/>
            <person name="Zhang C."/>
            <person name="Devos K."/>
            <person name="Sigmon B."/>
            <person name="Yu B."/>
            <person name="Obata T."/>
            <person name="Schmutz J."/>
            <person name="Schnable J."/>
        </authorList>
    </citation>
    <scope>NUCLEOTIDE SEQUENCE [LARGE SCALE GENOMIC DNA]</scope>
    <source>
        <strain evidence="2">cv. 540-79</strain>
    </source>
</reference>
<proteinExistence type="predicted"/>
<sequence length="75" mass="8027">MVHTIVAGAGHEALGFHKRLMFRGRGWQRVQVKDFGSTGVVLSPVASPTATNGDMVLLGPVPSTTMCGLGFKRCW</sequence>
<protein>
    <submittedName>
        <fullName evidence="1">Uncharacterized protein</fullName>
    </submittedName>
</protein>
<dbReference type="AlphaFoldDB" id="A0A9W7XAY3"/>
<accession>A0A9W7XAY3</accession>
<evidence type="ECO:0000313" key="1">
    <source>
        <dbReference type="EMBL" id="KAJ1256663.1"/>
    </source>
</evidence>
<evidence type="ECO:0000313" key="2">
    <source>
        <dbReference type="Proteomes" id="UP001164776"/>
    </source>
</evidence>
<gene>
    <name evidence="1" type="ORF">BS78_K339300</name>
</gene>
<keyword evidence="2" id="KW-1185">Reference proteome</keyword>